<dbReference type="Gene3D" id="3.30.420.10">
    <property type="entry name" value="Ribonuclease H-like superfamily/Ribonuclease H"/>
    <property type="match status" value="1"/>
</dbReference>
<keyword evidence="5" id="KW-1185">Reference proteome</keyword>
<evidence type="ECO:0000259" key="3">
    <source>
        <dbReference type="PROSITE" id="PS50994"/>
    </source>
</evidence>
<dbReference type="InterPro" id="IPR050900">
    <property type="entry name" value="Transposase_IS3/IS150/IS904"/>
</dbReference>
<dbReference type="EMBL" id="JBHSKN010000007">
    <property type="protein sequence ID" value="MFC5239596.1"/>
    <property type="molecule type" value="Genomic_DNA"/>
</dbReference>
<name>A0ABW0DLA3_9ACTN</name>
<comment type="function">
    <text evidence="1">Involved in the transposition of the insertion sequence.</text>
</comment>
<dbReference type="InterPro" id="IPR025948">
    <property type="entry name" value="HTH-like_dom"/>
</dbReference>
<sequence length="297" mass="32439">MLENQPIQQHPEATMPPQLSARVPPPGRGTPRRGDPPKRRYEAIRVLADEGLPVQPASRALHVAESGYYAWKDRSPSARTVRHAWLTEAIIGIRTASRGTYGSRRVHAELALGLGIHVHRGTVELLMQRAGLHGLPGDRARRRPRPQTPSVADLVERDFTRHARDRLWGTDITEHPTTEGKVYRAVVLDAFARRVVSWSIDASPTAALTTNALSMAVGNHHPQPGGTIIHSDHGVRLGLNRSSQHRFLGETVGGRWVLWWGLRGQRGDGVLLGSGPPNPGHSDDSTNLGTAHSASVP</sequence>
<gene>
    <name evidence="4" type="ORF">ACFPWV_06695</name>
</gene>
<dbReference type="InterPro" id="IPR036397">
    <property type="entry name" value="RNaseH_sf"/>
</dbReference>
<feature type="domain" description="Integrase catalytic" evidence="3">
    <location>
        <begin position="145"/>
        <end position="297"/>
    </location>
</feature>
<feature type="compositionally biased region" description="Polar residues" evidence="2">
    <location>
        <begin position="285"/>
        <end position="297"/>
    </location>
</feature>
<evidence type="ECO:0000313" key="4">
    <source>
        <dbReference type="EMBL" id="MFC5239596.1"/>
    </source>
</evidence>
<dbReference type="InterPro" id="IPR048020">
    <property type="entry name" value="Transpos_IS3"/>
</dbReference>
<feature type="region of interest" description="Disordered" evidence="2">
    <location>
        <begin position="270"/>
        <end position="297"/>
    </location>
</feature>
<feature type="region of interest" description="Disordered" evidence="2">
    <location>
        <begin position="1"/>
        <end position="38"/>
    </location>
</feature>
<comment type="caution">
    <text evidence="4">The sequence shown here is derived from an EMBL/GenBank/DDBJ whole genome shotgun (WGS) entry which is preliminary data.</text>
</comment>
<dbReference type="SUPFAM" id="SSF53098">
    <property type="entry name" value="Ribonuclease H-like"/>
    <property type="match status" value="1"/>
</dbReference>
<organism evidence="4 5">
    <name type="scientific">Streptomyces atrovirens</name>
    <dbReference type="NCBI Taxonomy" id="285556"/>
    <lineage>
        <taxon>Bacteria</taxon>
        <taxon>Bacillati</taxon>
        <taxon>Actinomycetota</taxon>
        <taxon>Actinomycetes</taxon>
        <taxon>Kitasatosporales</taxon>
        <taxon>Streptomycetaceae</taxon>
        <taxon>Streptomyces</taxon>
    </lineage>
</organism>
<reference evidence="5" key="1">
    <citation type="journal article" date="2019" name="Int. J. Syst. Evol. Microbiol.">
        <title>The Global Catalogue of Microorganisms (GCM) 10K type strain sequencing project: providing services to taxonomists for standard genome sequencing and annotation.</title>
        <authorList>
            <consortium name="The Broad Institute Genomics Platform"/>
            <consortium name="The Broad Institute Genome Sequencing Center for Infectious Disease"/>
            <person name="Wu L."/>
            <person name="Ma J."/>
        </authorList>
    </citation>
    <scope>NUCLEOTIDE SEQUENCE [LARGE SCALE GENOMIC DNA]</scope>
    <source>
        <strain evidence="5">CGMCC 4.7131</strain>
    </source>
</reference>
<dbReference type="NCBIfam" id="NF033516">
    <property type="entry name" value="transpos_IS3"/>
    <property type="match status" value="1"/>
</dbReference>
<evidence type="ECO:0000256" key="1">
    <source>
        <dbReference type="ARBA" id="ARBA00002286"/>
    </source>
</evidence>
<dbReference type="PANTHER" id="PTHR46889:SF4">
    <property type="entry name" value="TRANSPOSASE INSO FOR INSERTION SEQUENCE ELEMENT IS911B-RELATED"/>
    <property type="match status" value="1"/>
</dbReference>
<dbReference type="PROSITE" id="PS50994">
    <property type="entry name" value="INTEGRASE"/>
    <property type="match status" value="1"/>
</dbReference>
<dbReference type="PANTHER" id="PTHR46889">
    <property type="entry name" value="TRANSPOSASE INSF FOR INSERTION SEQUENCE IS3B-RELATED"/>
    <property type="match status" value="1"/>
</dbReference>
<dbReference type="InterPro" id="IPR001584">
    <property type="entry name" value="Integrase_cat-core"/>
</dbReference>
<dbReference type="InterPro" id="IPR012337">
    <property type="entry name" value="RNaseH-like_sf"/>
</dbReference>
<dbReference type="Proteomes" id="UP001596035">
    <property type="component" value="Unassembled WGS sequence"/>
</dbReference>
<dbReference type="Pfam" id="PF13276">
    <property type="entry name" value="HTH_21"/>
    <property type="match status" value="1"/>
</dbReference>
<dbReference type="Pfam" id="PF00665">
    <property type="entry name" value="rve"/>
    <property type="match status" value="1"/>
</dbReference>
<accession>A0ABW0DLA3</accession>
<evidence type="ECO:0000313" key="5">
    <source>
        <dbReference type="Proteomes" id="UP001596035"/>
    </source>
</evidence>
<protein>
    <submittedName>
        <fullName evidence="4">IS3 family transposase</fullName>
    </submittedName>
</protein>
<proteinExistence type="predicted"/>
<evidence type="ECO:0000256" key="2">
    <source>
        <dbReference type="SAM" id="MobiDB-lite"/>
    </source>
</evidence>